<gene>
    <name evidence="3" type="ORF">CcCBS67573_g06263</name>
</gene>
<evidence type="ECO:0000313" key="3">
    <source>
        <dbReference type="EMBL" id="TPX71281.1"/>
    </source>
</evidence>
<organism evidence="3 4">
    <name type="scientific">Chytriomyces confervae</name>
    <dbReference type="NCBI Taxonomy" id="246404"/>
    <lineage>
        <taxon>Eukaryota</taxon>
        <taxon>Fungi</taxon>
        <taxon>Fungi incertae sedis</taxon>
        <taxon>Chytridiomycota</taxon>
        <taxon>Chytridiomycota incertae sedis</taxon>
        <taxon>Chytridiomycetes</taxon>
        <taxon>Chytridiales</taxon>
        <taxon>Chytriomycetaceae</taxon>
        <taxon>Chytriomyces</taxon>
    </lineage>
</organism>
<keyword evidence="4" id="KW-1185">Reference proteome</keyword>
<comment type="caution">
    <text evidence="3">The sequence shown here is derived from an EMBL/GenBank/DDBJ whole genome shotgun (WGS) entry which is preliminary data.</text>
</comment>
<protein>
    <submittedName>
        <fullName evidence="3">Uncharacterized protein</fullName>
    </submittedName>
</protein>
<accession>A0A507F4S3</accession>
<name>A0A507F4S3_9FUNG</name>
<dbReference type="Proteomes" id="UP000320333">
    <property type="component" value="Unassembled WGS sequence"/>
</dbReference>
<feature type="compositionally biased region" description="Polar residues" evidence="2">
    <location>
        <begin position="32"/>
        <end position="42"/>
    </location>
</feature>
<feature type="coiled-coil region" evidence="1">
    <location>
        <begin position="106"/>
        <end position="140"/>
    </location>
</feature>
<evidence type="ECO:0000313" key="4">
    <source>
        <dbReference type="Proteomes" id="UP000320333"/>
    </source>
</evidence>
<reference evidence="3 4" key="1">
    <citation type="journal article" date="2019" name="Sci. Rep.">
        <title>Comparative genomics of chytrid fungi reveal insights into the obligate biotrophic and pathogenic lifestyle of Synchytrium endobioticum.</title>
        <authorList>
            <person name="van de Vossenberg B.T.L.H."/>
            <person name="Warris S."/>
            <person name="Nguyen H.D.T."/>
            <person name="van Gent-Pelzer M.P.E."/>
            <person name="Joly D.L."/>
            <person name="van de Geest H.C."/>
            <person name="Bonants P.J.M."/>
            <person name="Smith D.S."/>
            <person name="Levesque C.A."/>
            <person name="van der Lee T.A.J."/>
        </authorList>
    </citation>
    <scope>NUCLEOTIDE SEQUENCE [LARGE SCALE GENOMIC DNA]</scope>
    <source>
        <strain evidence="3 4">CBS 675.73</strain>
    </source>
</reference>
<evidence type="ECO:0000256" key="2">
    <source>
        <dbReference type="SAM" id="MobiDB-lite"/>
    </source>
</evidence>
<evidence type="ECO:0000256" key="1">
    <source>
        <dbReference type="SAM" id="Coils"/>
    </source>
</evidence>
<dbReference type="AlphaFoldDB" id="A0A507F4S3"/>
<dbReference type="EMBL" id="QEAP01000258">
    <property type="protein sequence ID" value="TPX71281.1"/>
    <property type="molecule type" value="Genomic_DNA"/>
</dbReference>
<keyword evidence="1" id="KW-0175">Coiled coil</keyword>
<dbReference type="OrthoDB" id="2409325at2759"/>
<feature type="region of interest" description="Disordered" evidence="2">
    <location>
        <begin position="1"/>
        <end position="44"/>
    </location>
</feature>
<proteinExistence type="predicted"/>
<dbReference type="STRING" id="246404.A0A507F4S3"/>
<sequence length="295" mass="32481">MQSDMQSSKRNKNRKSKLDTPAITNPVAEQPSPESSEVSKTANGACAELVNKRLRTLRKRLTKLESYESQPREKLERDQVEALSKKPEVEASIKELEEVVKALAIAEVEEIKAANERDRLAKMTEELKVATAVMEHQSQERHRLKKSVELNFALSTLLPNISLINTTIRMTEPQFKALTDLRSIVLGNFPVSDTKTVLESAELVVSKYLNDSTDEFSCGISYVELSSLVSNLVTPPPLPKFGIAAGMASIAPGFVSAFGHPDDSVASGLYEMNGHQEPALIAPVSRTISFFAHSE</sequence>